<evidence type="ECO:0000256" key="1">
    <source>
        <dbReference type="SAM" id="MobiDB-lite"/>
    </source>
</evidence>
<evidence type="ECO:0000256" key="3">
    <source>
        <dbReference type="SAM" id="SignalP"/>
    </source>
</evidence>
<protein>
    <recommendedName>
        <fullName evidence="6">Gram-positive cocci surface proteins LPxTG domain-containing protein</fullName>
    </recommendedName>
</protein>
<sequence>MTLLKKTICFLLFFSGITLTLLSSPSAQATVTNGNIHYYEGSSTEDSSSSQSEDSQSSSVEESEVVIQQQTPTPNEPIVKDGTGGSFLKTNDTVNYLFVVVGAVFVLIAVYNLKKV</sequence>
<proteinExistence type="predicted"/>
<dbReference type="EMBL" id="JAEDXU010000007">
    <property type="protein sequence ID" value="MBP1047248.1"/>
    <property type="molecule type" value="Genomic_DNA"/>
</dbReference>
<accession>A0ABS4CLB0</accession>
<evidence type="ECO:0008006" key="6">
    <source>
        <dbReference type="Google" id="ProtNLM"/>
    </source>
</evidence>
<feature type="compositionally biased region" description="Low complexity" evidence="1">
    <location>
        <begin position="42"/>
        <end position="71"/>
    </location>
</feature>
<gene>
    <name evidence="4" type="ORF">I6N96_13275</name>
</gene>
<name>A0ABS4CLB0_9ENTE</name>
<evidence type="ECO:0000313" key="5">
    <source>
        <dbReference type="Proteomes" id="UP000673375"/>
    </source>
</evidence>
<evidence type="ECO:0000313" key="4">
    <source>
        <dbReference type="EMBL" id="MBP1047248.1"/>
    </source>
</evidence>
<feature type="signal peptide" evidence="3">
    <location>
        <begin position="1"/>
        <end position="29"/>
    </location>
</feature>
<keyword evidence="2" id="KW-0472">Membrane</keyword>
<comment type="caution">
    <text evidence="4">The sequence shown here is derived from an EMBL/GenBank/DDBJ whole genome shotgun (WGS) entry which is preliminary data.</text>
</comment>
<feature type="region of interest" description="Disordered" evidence="1">
    <location>
        <begin position="38"/>
        <end position="82"/>
    </location>
</feature>
<keyword evidence="2" id="KW-0812">Transmembrane</keyword>
<feature type="chain" id="PRO_5047368661" description="Gram-positive cocci surface proteins LPxTG domain-containing protein" evidence="3">
    <location>
        <begin position="30"/>
        <end position="116"/>
    </location>
</feature>
<evidence type="ECO:0000256" key="2">
    <source>
        <dbReference type="SAM" id="Phobius"/>
    </source>
</evidence>
<organism evidence="4 5">
    <name type="scientific">Enterococcus larvae</name>
    <dbReference type="NCBI Taxonomy" id="2794352"/>
    <lineage>
        <taxon>Bacteria</taxon>
        <taxon>Bacillati</taxon>
        <taxon>Bacillota</taxon>
        <taxon>Bacilli</taxon>
        <taxon>Lactobacillales</taxon>
        <taxon>Enterococcaceae</taxon>
        <taxon>Enterococcus</taxon>
    </lineage>
</organism>
<reference evidence="4 5" key="1">
    <citation type="submission" date="2020-12" db="EMBL/GenBank/DDBJ databases">
        <title>Vagococcus allomyrinae sp. nov. and Enterococcus lavae sp. nov., isolated from the larvae of Allomyrina dichotoma.</title>
        <authorList>
            <person name="Lee S.D."/>
        </authorList>
    </citation>
    <scope>NUCLEOTIDE SEQUENCE [LARGE SCALE GENOMIC DNA]</scope>
    <source>
        <strain evidence="4 5">BWM-S5</strain>
    </source>
</reference>
<dbReference type="Proteomes" id="UP000673375">
    <property type="component" value="Unassembled WGS sequence"/>
</dbReference>
<keyword evidence="3" id="KW-0732">Signal</keyword>
<dbReference type="RefSeq" id="WP_209558035.1">
    <property type="nucleotide sequence ID" value="NZ_JAEDXU010000007.1"/>
</dbReference>
<keyword evidence="5" id="KW-1185">Reference proteome</keyword>
<keyword evidence="2" id="KW-1133">Transmembrane helix</keyword>
<feature type="transmembrane region" description="Helical" evidence="2">
    <location>
        <begin position="94"/>
        <end position="113"/>
    </location>
</feature>